<evidence type="ECO:0000313" key="9">
    <source>
        <dbReference type="EMBL" id="QJQ31612.1"/>
    </source>
</evidence>
<dbReference type="PANTHER" id="PTHR30269">
    <property type="entry name" value="TRANSMEMBRANE PROTEIN YFCA"/>
    <property type="match status" value="1"/>
</dbReference>
<dbReference type="AlphaFoldDB" id="A0A6M4ATH3"/>
<evidence type="ECO:0000256" key="2">
    <source>
        <dbReference type="ARBA" id="ARBA00009142"/>
    </source>
</evidence>
<evidence type="ECO:0000256" key="5">
    <source>
        <dbReference type="ARBA" id="ARBA00022692"/>
    </source>
</evidence>
<name>A0A6M4ATH3_9SPHN</name>
<dbReference type="InterPro" id="IPR052017">
    <property type="entry name" value="TSUP"/>
</dbReference>
<feature type="transmembrane region" description="Helical" evidence="8">
    <location>
        <begin position="96"/>
        <end position="115"/>
    </location>
</feature>
<gene>
    <name evidence="9" type="ORF">GV829_03435</name>
</gene>
<keyword evidence="5 8" id="KW-0812">Transmembrane</keyword>
<keyword evidence="3" id="KW-0813">Transport</keyword>
<protein>
    <recommendedName>
        <fullName evidence="8">Probable membrane transporter protein</fullName>
    </recommendedName>
</protein>
<sequence length="253" mass="27041">MSSDPYFIIAAVVAVILVGLAKGGFAGLGALATPVLALTIAPTKAAAILLPILIVQDAVSLWSFRGNWDRWILGWMLPGAMGGVLIGYWFAAELSAGAVMAALGAITLVFGLYRLTVEHLARRRQEQLAASTSPGWVGTLFGVATGFTSQIAHLGGPPFQMWVTPRRLPHLTYIGTQVLLFAILNWIKVPTFIALGGFDREVLTIAAALVPLAIASTMAGVWLVRRISAARFYTLIYVLMVLLGGKLLWDVLA</sequence>
<dbReference type="InterPro" id="IPR002781">
    <property type="entry name" value="TM_pro_TauE-like"/>
</dbReference>
<accession>A0A6M4ATH3</accession>
<feature type="transmembrane region" description="Helical" evidence="8">
    <location>
        <begin position="71"/>
        <end position="90"/>
    </location>
</feature>
<reference evidence="9 10" key="1">
    <citation type="submission" date="2020-01" db="EMBL/GenBank/DDBJ databases">
        <title>Sphingomonas sp. strain CSW-10.</title>
        <authorList>
            <person name="Chen W.-M."/>
        </authorList>
    </citation>
    <scope>NUCLEOTIDE SEQUENCE [LARGE SCALE GENOMIC DNA]</scope>
    <source>
        <strain evidence="9 10">CSW-10</strain>
    </source>
</reference>
<dbReference type="GO" id="GO:0005886">
    <property type="term" value="C:plasma membrane"/>
    <property type="evidence" value="ECO:0007669"/>
    <property type="project" value="UniProtKB-SubCell"/>
</dbReference>
<comment type="similarity">
    <text evidence="2 8">Belongs to the 4-toluene sulfonate uptake permease (TSUP) (TC 2.A.102) family.</text>
</comment>
<keyword evidence="4 8" id="KW-1003">Cell membrane</keyword>
<dbReference type="EMBL" id="CP053015">
    <property type="protein sequence ID" value="QJQ31612.1"/>
    <property type="molecule type" value="Genomic_DNA"/>
</dbReference>
<feature type="transmembrane region" description="Helical" evidence="8">
    <location>
        <begin position="174"/>
        <end position="195"/>
    </location>
</feature>
<organism evidence="9 10">
    <name type="scientific">Sphingomonas lacunae</name>
    <dbReference type="NCBI Taxonomy" id="2698828"/>
    <lineage>
        <taxon>Bacteria</taxon>
        <taxon>Pseudomonadati</taxon>
        <taxon>Pseudomonadota</taxon>
        <taxon>Alphaproteobacteria</taxon>
        <taxon>Sphingomonadales</taxon>
        <taxon>Sphingomonadaceae</taxon>
        <taxon>Sphingomonas</taxon>
    </lineage>
</organism>
<evidence type="ECO:0000256" key="8">
    <source>
        <dbReference type="RuleBase" id="RU363041"/>
    </source>
</evidence>
<evidence type="ECO:0000256" key="1">
    <source>
        <dbReference type="ARBA" id="ARBA00004651"/>
    </source>
</evidence>
<evidence type="ECO:0000256" key="4">
    <source>
        <dbReference type="ARBA" id="ARBA00022475"/>
    </source>
</evidence>
<evidence type="ECO:0000256" key="3">
    <source>
        <dbReference type="ARBA" id="ARBA00022448"/>
    </source>
</evidence>
<evidence type="ECO:0000313" key="10">
    <source>
        <dbReference type="Proteomes" id="UP000503018"/>
    </source>
</evidence>
<feature type="transmembrane region" description="Helical" evidence="8">
    <location>
        <begin position="230"/>
        <end position="249"/>
    </location>
</feature>
<proteinExistence type="inferred from homology"/>
<evidence type="ECO:0000256" key="6">
    <source>
        <dbReference type="ARBA" id="ARBA00022989"/>
    </source>
</evidence>
<feature type="transmembrane region" description="Helical" evidence="8">
    <location>
        <begin position="202"/>
        <end position="224"/>
    </location>
</feature>
<keyword evidence="7 8" id="KW-0472">Membrane</keyword>
<dbReference type="KEGG" id="slan:GV829_03435"/>
<comment type="subcellular location">
    <subcellularLocation>
        <location evidence="1 8">Cell membrane</location>
        <topology evidence="1 8">Multi-pass membrane protein</topology>
    </subcellularLocation>
</comment>
<dbReference type="Proteomes" id="UP000503018">
    <property type="component" value="Chromosome"/>
</dbReference>
<dbReference type="RefSeq" id="WP_169943832.1">
    <property type="nucleotide sequence ID" value="NZ_CP053015.1"/>
</dbReference>
<evidence type="ECO:0000256" key="7">
    <source>
        <dbReference type="ARBA" id="ARBA00023136"/>
    </source>
</evidence>
<keyword evidence="10" id="KW-1185">Reference proteome</keyword>
<dbReference type="Pfam" id="PF01925">
    <property type="entry name" value="TauE"/>
    <property type="match status" value="1"/>
</dbReference>
<keyword evidence="6 8" id="KW-1133">Transmembrane helix</keyword>
<dbReference type="PANTHER" id="PTHR30269:SF37">
    <property type="entry name" value="MEMBRANE TRANSPORTER PROTEIN"/>
    <property type="match status" value="1"/>
</dbReference>